<dbReference type="GO" id="GO:0015949">
    <property type="term" value="P:nucleobase-containing small molecule interconversion"/>
    <property type="evidence" value="ECO:0007669"/>
    <property type="project" value="UniProtKB-ARBA"/>
</dbReference>
<dbReference type="Gene3D" id="3.10.20.30">
    <property type="match status" value="1"/>
</dbReference>
<comment type="pathway">
    <text evidence="2">Purine metabolism.</text>
</comment>
<dbReference type="CDD" id="cd05399">
    <property type="entry name" value="NT_Rel-Spo_like"/>
    <property type="match status" value="1"/>
</dbReference>
<dbReference type="InterPro" id="IPR043519">
    <property type="entry name" value="NT_sf"/>
</dbReference>
<dbReference type="GO" id="GO:0016301">
    <property type="term" value="F:kinase activity"/>
    <property type="evidence" value="ECO:0007669"/>
    <property type="project" value="UniProtKB-KW"/>
</dbReference>
<dbReference type="EMBL" id="PIPY01000013">
    <property type="protein sequence ID" value="RUO57874.1"/>
    <property type="molecule type" value="Genomic_DNA"/>
</dbReference>
<dbReference type="Pfam" id="PF19296">
    <property type="entry name" value="RelA_AH_RIS"/>
    <property type="match status" value="1"/>
</dbReference>
<feature type="domain" description="ACT" evidence="7">
    <location>
        <begin position="651"/>
        <end position="726"/>
    </location>
</feature>
<keyword evidence="9" id="KW-0418">Kinase</keyword>
<keyword evidence="10" id="KW-1185">Reference proteome</keyword>
<dbReference type="NCBIfam" id="TIGR00691">
    <property type="entry name" value="spoT_relA"/>
    <property type="match status" value="1"/>
</dbReference>
<dbReference type="InterPro" id="IPR012676">
    <property type="entry name" value="TGS-like"/>
</dbReference>
<comment type="caution">
    <text evidence="9">The sequence shown here is derived from an EMBL/GenBank/DDBJ whole genome shotgun (WGS) entry which is preliminary data.</text>
</comment>
<dbReference type="Pfam" id="PF04607">
    <property type="entry name" value="RelA_SpoT"/>
    <property type="match status" value="1"/>
</dbReference>
<dbReference type="FunFam" id="3.10.20.30:FF:000002">
    <property type="entry name" value="GTP pyrophosphokinase (RelA/SpoT)"/>
    <property type="match status" value="1"/>
</dbReference>
<dbReference type="SUPFAM" id="SSF81301">
    <property type="entry name" value="Nucleotidyltransferase"/>
    <property type="match status" value="1"/>
</dbReference>
<dbReference type="SUPFAM" id="SSF81271">
    <property type="entry name" value="TGS-like"/>
    <property type="match status" value="1"/>
</dbReference>
<dbReference type="Pfam" id="PF13291">
    <property type="entry name" value="ACT_4"/>
    <property type="match status" value="1"/>
</dbReference>
<dbReference type="GO" id="GO:0042594">
    <property type="term" value="P:response to starvation"/>
    <property type="evidence" value="ECO:0007669"/>
    <property type="project" value="TreeGrafter"/>
</dbReference>
<evidence type="ECO:0000256" key="6">
    <source>
        <dbReference type="RuleBase" id="RU003847"/>
    </source>
</evidence>
<dbReference type="Pfam" id="PF02824">
    <property type="entry name" value="TGS"/>
    <property type="match status" value="1"/>
</dbReference>
<feature type="domain" description="TGS" evidence="8">
    <location>
        <begin position="397"/>
        <end position="458"/>
    </location>
</feature>
<dbReference type="SUPFAM" id="SSF55021">
    <property type="entry name" value="ACT-like"/>
    <property type="match status" value="1"/>
</dbReference>
<evidence type="ECO:0000313" key="9">
    <source>
        <dbReference type="EMBL" id="RUO57874.1"/>
    </source>
</evidence>
<dbReference type="InterPro" id="IPR045865">
    <property type="entry name" value="ACT-like_dom_sf"/>
</dbReference>
<dbReference type="SMART" id="SM00954">
    <property type="entry name" value="RelA_SpoT"/>
    <property type="match status" value="1"/>
</dbReference>
<evidence type="ECO:0000259" key="7">
    <source>
        <dbReference type="PROSITE" id="PS51671"/>
    </source>
</evidence>
<dbReference type="RefSeq" id="WP_126755383.1">
    <property type="nucleotide sequence ID" value="NZ_PIPY01000013.1"/>
</dbReference>
<dbReference type="PANTHER" id="PTHR21262">
    <property type="entry name" value="GUANOSINE-3',5'-BIS DIPHOSPHATE 3'-PYROPHOSPHOHYDROLASE"/>
    <property type="match status" value="1"/>
</dbReference>
<dbReference type="InterPro" id="IPR045600">
    <property type="entry name" value="RelA/SpoT_AH_RIS"/>
</dbReference>
<comment type="function">
    <text evidence="6">In eubacteria ppGpp (guanosine 3'-diphosphate 5'-diphosphate) is a mediator of the stringent response that coordinates a variety of cellular activities in response to changes in nutritional abundance.</text>
</comment>
<dbReference type="PANTHER" id="PTHR21262:SF31">
    <property type="entry name" value="GTP PYROPHOSPHOKINASE"/>
    <property type="match status" value="1"/>
</dbReference>
<proteinExistence type="inferred from homology"/>
<dbReference type="GO" id="GO:0015969">
    <property type="term" value="P:guanosine tetraphosphate metabolic process"/>
    <property type="evidence" value="ECO:0007669"/>
    <property type="project" value="InterPro"/>
</dbReference>
<evidence type="ECO:0000259" key="8">
    <source>
        <dbReference type="PROSITE" id="PS51880"/>
    </source>
</evidence>
<dbReference type="InterPro" id="IPR012675">
    <property type="entry name" value="Beta-grasp_dom_sf"/>
</dbReference>
<dbReference type="Proteomes" id="UP000288259">
    <property type="component" value="Unassembled WGS sequence"/>
</dbReference>
<dbReference type="InterPro" id="IPR002912">
    <property type="entry name" value="ACT_dom"/>
</dbReference>
<evidence type="ECO:0000256" key="4">
    <source>
        <dbReference type="ARBA" id="ARBA00032407"/>
    </source>
</evidence>
<gene>
    <name evidence="9" type="ORF">CWI71_11325</name>
</gene>
<dbReference type="FunFam" id="3.30.460.10:FF:000001">
    <property type="entry name" value="GTP pyrophosphokinase RelA"/>
    <property type="match status" value="1"/>
</dbReference>
<dbReference type="CDD" id="cd04876">
    <property type="entry name" value="ACT_RelA-SpoT"/>
    <property type="match status" value="1"/>
</dbReference>
<dbReference type="NCBIfam" id="NF008124">
    <property type="entry name" value="PRK10872.1"/>
    <property type="match status" value="1"/>
</dbReference>
<name>A0A432YA87_9GAMM</name>
<dbReference type="GO" id="GO:0008893">
    <property type="term" value="F:guanosine-3',5'-bis(diphosphate) 3'-diphosphatase activity"/>
    <property type="evidence" value="ECO:0007669"/>
    <property type="project" value="TreeGrafter"/>
</dbReference>
<dbReference type="CDD" id="cd01668">
    <property type="entry name" value="TGS_RSH"/>
    <property type="match status" value="1"/>
</dbReference>
<dbReference type="Pfam" id="PF13328">
    <property type="entry name" value="HD_4"/>
    <property type="match status" value="1"/>
</dbReference>
<sequence>MVHVRSTHVDRPEQQGDWLQPVAAAEIKTQLREHCRQLEQQLSGEAASQWLRKGQEMVEILAALNLDAESLLAALYSPAYQAGQISRETVVAQHNERLAELLDAVQQMQMISDLQHFQHGKPNLEQIDNVRRMLLSMVADVRAVLIKLAERICRLREVKGDDEETRVLVAKECQDIYAPLANRLGIGQLKWELEDLAFRYLHPQTYKAIARQLHERRIDREEYITDFVKNLGAGLREEGVEAEVYGRPKHIYSIWRKMQKKHLSFEQLYDIRAVRIITQSLKDCYAALGVVHSQWRHIRSEFDDYIATPKANGYQSIHTVVIGPEQKHVEIQIRTQNMHDDAELGVAAHWLYKEGSAGKSGGFEEKIAWLRKLLAWHEDMAENDDLVAEVRSQVFEDRVYVFTPRGEVIDLPAGATPLDFAYYIHSQVGHRCVGAKVDGHIVPFTYTLKNGERVEILTQKNTKPRRDWLNPALGYLRTSRARSKVATYFKKLDRDKHLKAGRELLESELHKVDIPLSQATTVLERFNFNQLDDLLVAIGAGDVRLNQVVNQLKPAPDATAERLERLQRKSKRKSGKQSDVSVQGIGNLMVQFAKCCQPLPGEPIMGFVTQGRGVSVHQRDCEQLKHLLEQHPERGLQVHWSRQEQGRYRADLRIDADDRHGLLHDITAILANEKTSVAQLDSQLDTHTQQARISLGIFIEGQAGLQRIIDRLLQVKGIHRVERSASN</sequence>
<dbReference type="GO" id="GO:0008728">
    <property type="term" value="F:GTP diphosphokinase activity"/>
    <property type="evidence" value="ECO:0007669"/>
    <property type="project" value="TreeGrafter"/>
</dbReference>
<dbReference type="InterPro" id="IPR007685">
    <property type="entry name" value="RelA_SpoT"/>
</dbReference>
<protein>
    <recommendedName>
        <fullName evidence="1">GTP pyrophosphokinase</fullName>
    </recommendedName>
    <alternativeName>
        <fullName evidence="4">(p)ppGpp synthase</fullName>
    </alternativeName>
    <alternativeName>
        <fullName evidence="3">ATP:GTP 3'-pyrophosphotransferase</fullName>
    </alternativeName>
    <alternativeName>
        <fullName evidence="5">ppGpp synthase I</fullName>
    </alternativeName>
</protein>
<dbReference type="OrthoDB" id="9805041at2"/>
<dbReference type="Gene3D" id="3.30.460.10">
    <property type="entry name" value="Beta Polymerase, domain 2"/>
    <property type="match status" value="1"/>
</dbReference>
<dbReference type="PROSITE" id="PS51880">
    <property type="entry name" value="TGS"/>
    <property type="match status" value="1"/>
</dbReference>
<comment type="similarity">
    <text evidence="6">Belongs to the relA/spoT family.</text>
</comment>
<dbReference type="GO" id="GO:0005886">
    <property type="term" value="C:plasma membrane"/>
    <property type="evidence" value="ECO:0007669"/>
    <property type="project" value="TreeGrafter"/>
</dbReference>
<dbReference type="InterPro" id="IPR033655">
    <property type="entry name" value="TGS_RelA/SpoT"/>
</dbReference>
<reference evidence="10" key="1">
    <citation type="journal article" date="2018" name="Front. Microbiol.">
        <title>Genome-Based Analysis Reveals the Taxonomy and Diversity of the Family Idiomarinaceae.</title>
        <authorList>
            <person name="Liu Y."/>
            <person name="Lai Q."/>
            <person name="Shao Z."/>
        </authorList>
    </citation>
    <scope>NUCLEOTIDE SEQUENCE [LARGE SCALE GENOMIC DNA]</scope>
    <source>
        <strain evidence="10">CVS-6</strain>
    </source>
</reference>
<evidence type="ECO:0000256" key="5">
    <source>
        <dbReference type="ARBA" id="ARBA00033308"/>
    </source>
</evidence>
<evidence type="ECO:0000313" key="10">
    <source>
        <dbReference type="Proteomes" id="UP000288259"/>
    </source>
</evidence>
<keyword evidence="9" id="KW-0808">Transferase</keyword>
<dbReference type="InterPro" id="IPR004811">
    <property type="entry name" value="RelA/Spo_fam"/>
</dbReference>
<dbReference type="SUPFAM" id="SSF109604">
    <property type="entry name" value="HD-domain/PDEase-like"/>
    <property type="match status" value="1"/>
</dbReference>
<dbReference type="Gene3D" id="1.10.3210.10">
    <property type="entry name" value="Hypothetical protein af1432"/>
    <property type="match status" value="1"/>
</dbReference>
<dbReference type="AlphaFoldDB" id="A0A432YA87"/>
<evidence type="ECO:0000256" key="2">
    <source>
        <dbReference type="ARBA" id="ARBA00025704"/>
    </source>
</evidence>
<organism evidence="9 10">
    <name type="scientific">Pseudidiomarina insulisalsae</name>
    <dbReference type="NCBI Taxonomy" id="575789"/>
    <lineage>
        <taxon>Bacteria</taxon>
        <taxon>Pseudomonadati</taxon>
        <taxon>Pseudomonadota</taxon>
        <taxon>Gammaproteobacteria</taxon>
        <taxon>Alteromonadales</taxon>
        <taxon>Idiomarinaceae</taxon>
        <taxon>Pseudidiomarina</taxon>
    </lineage>
</organism>
<evidence type="ECO:0000256" key="1">
    <source>
        <dbReference type="ARBA" id="ARBA00019852"/>
    </source>
</evidence>
<evidence type="ECO:0000256" key="3">
    <source>
        <dbReference type="ARBA" id="ARBA00029754"/>
    </source>
</evidence>
<dbReference type="InterPro" id="IPR004095">
    <property type="entry name" value="TGS"/>
</dbReference>
<accession>A0A432YA87</accession>
<dbReference type="PROSITE" id="PS51671">
    <property type="entry name" value="ACT"/>
    <property type="match status" value="1"/>
</dbReference>
<dbReference type="Gene3D" id="3.30.70.260">
    <property type="match status" value="1"/>
</dbReference>